<proteinExistence type="predicted"/>
<accession>A0A0J0XPV4</accession>
<feature type="region of interest" description="Disordered" evidence="1">
    <location>
        <begin position="187"/>
        <end position="224"/>
    </location>
</feature>
<reference evidence="2 3" key="1">
    <citation type="submission" date="2015-03" db="EMBL/GenBank/DDBJ databases">
        <title>Genomics and transcriptomics of the oil-accumulating basidiomycete yeast T. oleaginosus allow insights into substrate utilization and the diverse evolutionary trajectories of mating systems in fungi.</title>
        <authorList>
            <consortium name="DOE Joint Genome Institute"/>
            <person name="Kourist R."/>
            <person name="Kracht O."/>
            <person name="Bracharz F."/>
            <person name="Lipzen A."/>
            <person name="Nolan M."/>
            <person name="Ohm R."/>
            <person name="Grigoriev I."/>
            <person name="Sun S."/>
            <person name="Heitman J."/>
            <person name="Bruck T."/>
            <person name="Nowrousian M."/>
        </authorList>
    </citation>
    <scope>NUCLEOTIDE SEQUENCE [LARGE SCALE GENOMIC DNA]</scope>
    <source>
        <strain evidence="2 3">IBC0246</strain>
    </source>
</reference>
<evidence type="ECO:0000256" key="1">
    <source>
        <dbReference type="SAM" id="MobiDB-lite"/>
    </source>
</evidence>
<dbReference type="GeneID" id="28987942"/>
<organism evidence="2 3">
    <name type="scientific">Cutaneotrichosporon oleaginosum</name>
    <dbReference type="NCBI Taxonomy" id="879819"/>
    <lineage>
        <taxon>Eukaryota</taxon>
        <taxon>Fungi</taxon>
        <taxon>Dikarya</taxon>
        <taxon>Basidiomycota</taxon>
        <taxon>Agaricomycotina</taxon>
        <taxon>Tremellomycetes</taxon>
        <taxon>Trichosporonales</taxon>
        <taxon>Trichosporonaceae</taxon>
        <taxon>Cutaneotrichosporon</taxon>
    </lineage>
</organism>
<name>A0A0J0XPV4_9TREE</name>
<dbReference type="STRING" id="879819.A0A0J0XPV4"/>
<keyword evidence="3" id="KW-1185">Reference proteome</keyword>
<sequence length="379" mass="41729">MVDLVDAEGRPETIVATPRDSSPPSSSSSSSSSTPPLVETDEGYYRWAGITFSWAKACTNEYERRAITSLVHKNELKNPDHPLADATTKEVPFYIGEFADGNRQLCYSLGQVQYLQHYIYEMGLTDPNHPNNCANPATSRKDDKKPIRRVPLPAGFIPAESFKSVTPVAAGQDPRKVDVKLRKENKRRGNGFGHAPMLPAVTPSTPPLDASAAPSASNPESSPDLGYFELAQQAVALALVGGLKTEQERLQERDPNVLEDDPATGRALFIAVYTREQPNIDNEPELKDVGYDAMLFLEDPDEPGNFIAVSDREHWLVEEEIAFGGGPTPYLFAMEDQLTRSSLLKPRSSIKGEFQKKLVDLWIRSGRGPVCTLPHLPPS</sequence>
<dbReference type="OrthoDB" id="5953249at2759"/>
<gene>
    <name evidence="2" type="ORF">CC85DRAFT_68234</name>
</gene>
<feature type="non-terminal residue" evidence="2">
    <location>
        <position position="1"/>
    </location>
</feature>
<feature type="compositionally biased region" description="Low complexity" evidence="1">
    <location>
        <begin position="207"/>
        <end position="223"/>
    </location>
</feature>
<dbReference type="EMBL" id="KQ087198">
    <property type="protein sequence ID" value="KLT43123.1"/>
    <property type="molecule type" value="Genomic_DNA"/>
</dbReference>
<dbReference type="AlphaFoldDB" id="A0A0J0XPV4"/>
<feature type="compositionally biased region" description="Low complexity" evidence="1">
    <location>
        <begin position="22"/>
        <end position="36"/>
    </location>
</feature>
<dbReference type="Proteomes" id="UP000053611">
    <property type="component" value="Unassembled WGS sequence"/>
</dbReference>
<evidence type="ECO:0000313" key="2">
    <source>
        <dbReference type="EMBL" id="KLT43123.1"/>
    </source>
</evidence>
<evidence type="ECO:0000313" key="3">
    <source>
        <dbReference type="Proteomes" id="UP000053611"/>
    </source>
</evidence>
<dbReference type="RefSeq" id="XP_018279614.1">
    <property type="nucleotide sequence ID" value="XM_018427339.1"/>
</dbReference>
<protein>
    <submittedName>
        <fullName evidence="2">Uncharacterized protein</fullName>
    </submittedName>
</protein>
<feature type="region of interest" description="Disordered" evidence="1">
    <location>
        <begin position="1"/>
        <end position="38"/>
    </location>
</feature>